<gene>
    <name evidence="5" type="ORF">Cni_G23874</name>
</gene>
<proteinExistence type="predicted"/>
<feature type="signal peptide" evidence="3">
    <location>
        <begin position="1"/>
        <end position="26"/>
    </location>
</feature>
<feature type="chain" id="PRO_5042819780" evidence="3">
    <location>
        <begin position="27"/>
        <end position="223"/>
    </location>
</feature>
<dbReference type="Pfam" id="PF00954">
    <property type="entry name" value="S_locus_glycop"/>
    <property type="match status" value="1"/>
</dbReference>
<evidence type="ECO:0000256" key="3">
    <source>
        <dbReference type="SAM" id="SignalP"/>
    </source>
</evidence>
<dbReference type="GO" id="GO:0048544">
    <property type="term" value="P:recognition of pollen"/>
    <property type="evidence" value="ECO:0007669"/>
    <property type="project" value="InterPro"/>
</dbReference>
<sequence>MSSFTTIRSWFVSLLTSPLWIAQSDSASGIKRKLGVPTLKNDNVSLQQLVSWKNSTEPSLSDYNYEMRTRGVAEFYIKQDPNILFRTGPWNDRSFSENPDFAMSSQLKYSFVTNRFVGIYYLTLAANTSILTRAAIKWVSDWYLPNVKCHNYSYCVANTICRAKYTKISCKCMDKFVSNGKGCVRRKPLNYPSDKFQQVFNVKLPNTVNTTADKSRNTHKMCK</sequence>
<dbReference type="PANTHER" id="PTHR32444">
    <property type="entry name" value="BULB-TYPE LECTIN DOMAIN-CONTAINING PROTEIN"/>
    <property type="match status" value="1"/>
</dbReference>
<keyword evidence="5" id="KW-0808">Transferase</keyword>
<keyword evidence="1 3" id="KW-0732">Signal</keyword>
<evidence type="ECO:0000256" key="2">
    <source>
        <dbReference type="ARBA" id="ARBA00023157"/>
    </source>
</evidence>
<keyword evidence="6" id="KW-1185">Reference proteome</keyword>
<dbReference type="InterPro" id="IPR000858">
    <property type="entry name" value="S_locus_glycoprot_dom"/>
</dbReference>
<dbReference type="AlphaFoldDB" id="A0AAQ3KUA0"/>
<dbReference type="Proteomes" id="UP001327560">
    <property type="component" value="Chromosome 7"/>
</dbReference>
<evidence type="ECO:0000256" key="1">
    <source>
        <dbReference type="ARBA" id="ARBA00022729"/>
    </source>
</evidence>
<keyword evidence="2" id="KW-1015">Disulfide bond</keyword>
<protein>
    <submittedName>
        <fullName evidence="5">Receptor-like serine/threonine-protein kinase SD1-8 isoform X1</fullName>
    </submittedName>
</protein>
<feature type="domain" description="S-locus glycoprotein" evidence="4">
    <location>
        <begin position="85"/>
        <end position="178"/>
    </location>
</feature>
<keyword evidence="5" id="KW-0418">Kinase</keyword>
<evidence type="ECO:0000259" key="4">
    <source>
        <dbReference type="Pfam" id="PF00954"/>
    </source>
</evidence>
<dbReference type="EMBL" id="CP136896">
    <property type="protein sequence ID" value="WOL15093.1"/>
    <property type="molecule type" value="Genomic_DNA"/>
</dbReference>
<accession>A0AAQ3KUA0</accession>
<evidence type="ECO:0000313" key="5">
    <source>
        <dbReference type="EMBL" id="WOL15093.1"/>
    </source>
</evidence>
<reference evidence="5 6" key="1">
    <citation type="submission" date="2023-10" db="EMBL/GenBank/DDBJ databases">
        <title>Chromosome-scale genome assembly provides insights into flower coloration mechanisms of Canna indica.</title>
        <authorList>
            <person name="Li C."/>
        </authorList>
    </citation>
    <scope>NUCLEOTIDE SEQUENCE [LARGE SCALE GENOMIC DNA]</scope>
    <source>
        <tissue evidence="5">Flower</tissue>
    </source>
</reference>
<dbReference type="PANTHER" id="PTHR32444:SF247">
    <property type="entry name" value="OS01G0958200 PROTEIN"/>
    <property type="match status" value="1"/>
</dbReference>
<name>A0AAQ3KUA0_9LILI</name>
<keyword evidence="5" id="KW-0675">Receptor</keyword>
<evidence type="ECO:0000313" key="6">
    <source>
        <dbReference type="Proteomes" id="UP001327560"/>
    </source>
</evidence>
<dbReference type="GO" id="GO:0016301">
    <property type="term" value="F:kinase activity"/>
    <property type="evidence" value="ECO:0007669"/>
    <property type="project" value="UniProtKB-KW"/>
</dbReference>
<organism evidence="5 6">
    <name type="scientific">Canna indica</name>
    <name type="common">Indian-shot</name>
    <dbReference type="NCBI Taxonomy" id="4628"/>
    <lineage>
        <taxon>Eukaryota</taxon>
        <taxon>Viridiplantae</taxon>
        <taxon>Streptophyta</taxon>
        <taxon>Embryophyta</taxon>
        <taxon>Tracheophyta</taxon>
        <taxon>Spermatophyta</taxon>
        <taxon>Magnoliopsida</taxon>
        <taxon>Liliopsida</taxon>
        <taxon>Zingiberales</taxon>
        <taxon>Cannaceae</taxon>
        <taxon>Canna</taxon>
    </lineage>
</organism>